<dbReference type="Proteomes" id="UP000430345">
    <property type="component" value="Unassembled WGS sequence"/>
</dbReference>
<accession>A0A6I1ML81</accession>
<protein>
    <submittedName>
        <fullName evidence="2">DUF3343 domain-containing protein</fullName>
    </submittedName>
</protein>
<keyword evidence="3" id="KW-1185">Reference proteome</keyword>
<feature type="domain" description="Putative Se/S carrier protein-like" evidence="1">
    <location>
        <begin position="4"/>
        <end position="70"/>
    </location>
</feature>
<evidence type="ECO:0000313" key="2">
    <source>
        <dbReference type="EMBL" id="MPQ43770.1"/>
    </source>
</evidence>
<reference evidence="2 3" key="1">
    <citation type="submission" date="2019-10" db="EMBL/GenBank/DDBJ databases">
        <title>The Genome Sequence of Clostridium tarantellae Isolated from Fish Brain.</title>
        <authorList>
            <person name="Bano L."/>
            <person name="Kiel M."/>
            <person name="Sales G."/>
            <person name="Doxey A.C."/>
            <person name="Mansfield M.J."/>
            <person name="Schiavone M."/>
            <person name="Rossetto O."/>
            <person name="Pirazzini M."/>
            <person name="Dobrindt U."/>
            <person name="Montecucco C."/>
        </authorList>
    </citation>
    <scope>NUCLEOTIDE SEQUENCE [LARGE SCALE GENOMIC DNA]</scope>
    <source>
        <strain evidence="2 3">DSM 3997</strain>
    </source>
</reference>
<evidence type="ECO:0000313" key="3">
    <source>
        <dbReference type="Proteomes" id="UP000430345"/>
    </source>
</evidence>
<organism evidence="2 3">
    <name type="scientific">Clostridium tarantellae</name>
    <dbReference type="NCBI Taxonomy" id="39493"/>
    <lineage>
        <taxon>Bacteria</taxon>
        <taxon>Bacillati</taxon>
        <taxon>Bacillota</taxon>
        <taxon>Clostridia</taxon>
        <taxon>Eubacteriales</taxon>
        <taxon>Clostridiaceae</taxon>
        <taxon>Clostridium</taxon>
    </lineage>
</organism>
<dbReference type="Pfam" id="PF11823">
    <property type="entry name" value="Se_S_carrier"/>
    <property type="match status" value="1"/>
</dbReference>
<comment type="caution">
    <text evidence="2">The sequence shown here is derived from an EMBL/GenBank/DDBJ whole genome shotgun (WGS) entry which is preliminary data.</text>
</comment>
<dbReference type="AlphaFoldDB" id="A0A6I1ML81"/>
<dbReference type="InterPro" id="IPR021778">
    <property type="entry name" value="Se/S_carrier-like"/>
</dbReference>
<proteinExistence type="predicted"/>
<sequence>MKDFIIVFNNTHEAMAGEKIFKENNIKFMIMPTPTYITKSCGISIRFKECELSKIDILISNKQITFKNIYVKDQSGFQVFK</sequence>
<gene>
    <name evidence="2" type="ORF">GBZ86_08365</name>
</gene>
<dbReference type="RefSeq" id="WP_327444659.1">
    <property type="nucleotide sequence ID" value="NZ_WHJC01000104.1"/>
</dbReference>
<dbReference type="EMBL" id="WHJC01000104">
    <property type="protein sequence ID" value="MPQ43770.1"/>
    <property type="molecule type" value="Genomic_DNA"/>
</dbReference>
<name>A0A6I1ML81_9CLOT</name>
<evidence type="ECO:0000259" key="1">
    <source>
        <dbReference type="Pfam" id="PF11823"/>
    </source>
</evidence>